<organism evidence="1">
    <name type="scientific">Arundo donax</name>
    <name type="common">Giant reed</name>
    <name type="synonym">Donax arundinaceus</name>
    <dbReference type="NCBI Taxonomy" id="35708"/>
    <lineage>
        <taxon>Eukaryota</taxon>
        <taxon>Viridiplantae</taxon>
        <taxon>Streptophyta</taxon>
        <taxon>Embryophyta</taxon>
        <taxon>Tracheophyta</taxon>
        <taxon>Spermatophyta</taxon>
        <taxon>Magnoliopsida</taxon>
        <taxon>Liliopsida</taxon>
        <taxon>Poales</taxon>
        <taxon>Poaceae</taxon>
        <taxon>PACMAD clade</taxon>
        <taxon>Arundinoideae</taxon>
        <taxon>Arundineae</taxon>
        <taxon>Arundo</taxon>
    </lineage>
</organism>
<reference evidence="1" key="1">
    <citation type="submission" date="2014-09" db="EMBL/GenBank/DDBJ databases">
        <authorList>
            <person name="Magalhaes I.L.F."/>
            <person name="Oliveira U."/>
            <person name="Santos F.R."/>
            <person name="Vidigal T.H.D.A."/>
            <person name="Brescovit A.D."/>
            <person name="Santos A.J."/>
        </authorList>
    </citation>
    <scope>NUCLEOTIDE SEQUENCE</scope>
    <source>
        <tissue evidence="1">Shoot tissue taken approximately 20 cm above the soil surface</tissue>
    </source>
</reference>
<dbReference type="AlphaFoldDB" id="A0A0A8YZC2"/>
<dbReference type="EMBL" id="GBRH01265979">
    <property type="protein sequence ID" value="JAD31916.1"/>
    <property type="molecule type" value="Transcribed_RNA"/>
</dbReference>
<evidence type="ECO:0000313" key="1">
    <source>
        <dbReference type="EMBL" id="JAD31916.1"/>
    </source>
</evidence>
<name>A0A0A8YZC2_ARUDO</name>
<proteinExistence type="predicted"/>
<protein>
    <submittedName>
        <fullName evidence="1">Uncharacterized protein</fullName>
    </submittedName>
</protein>
<sequence length="40" mass="4322">MGASATQLKLTNMSVEKLMLFSQFLGKLCTTVLPFSANSL</sequence>
<reference evidence="1" key="2">
    <citation type="journal article" date="2015" name="Data Brief">
        <title>Shoot transcriptome of the giant reed, Arundo donax.</title>
        <authorList>
            <person name="Barrero R.A."/>
            <person name="Guerrero F.D."/>
            <person name="Moolhuijzen P."/>
            <person name="Goolsby J.A."/>
            <person name="Tidwell J."/>
            <person name="Bellgard S.E."/>
            <person name="Bellgard M.I."/>
        </authorList>
    </citation>
    <scope>NUCLEOTIDE SEQUENCE</scope>
    <source>
        <tissue evidence="1">Shoot tissue taken approximately 20 cm above the soil surface</tissue>
    </source>
</reference>
<accession>A0A0A8YZC2</accession>